<evidence type="ECO:0000256" key="5">
    <source>
        <dbReference type="ARBA" id="ARBA00022737"/>
    </source>
</evidence>
<dbReference type="Pfam" id="PF00153">
    <property type="entry name" value="Mito_carr"/>
    <property type="match status" value="3"/>
</dbReference>
<keyword evidence="8" id="KW-0496">Mitochondrion</keyword>
<evidence type="ECO:0000256" key="6">
    <source>
        <dbReference type="ARBA" id="ARBA00022792"/>
    </source>
</evidence>
<dbReference type="AlphaFoldDB" id="A0A401P752"/>
<accession>A0A401P752</accession>
<dbReference type="PANTHER" id="PTHR45928">
    <property type="entry name" value="RE38146P"/>
    <property type="match status" value="1"/>
</dbReference>
<evidence type="ECO:0000256" key="9">
    <source>
        <dbReference type="ARBA" id="ARBA00023136"/>
    </source>
</evidence>
<evidence type="ECO:0000256" key="10">
    <source>
        <dbReference type="ARBA" id="ARBA00040911"/>
    </source>
</evidence>
<evidence type="ECO:0000256" key="8">
    <source>
        <dbReference type="ARBA" id="ARBA00023128"/>
    </source>
</evidence>
<dbReference type="OMA" id="LAHGYWE"/>
<dbReference type="InterPro" id="IPR018108">
    <property type="entry name" value="MCP_transmembrane"/>
</dbReference>
<keyword evidence="6" id="KW-0999">Mitochondrion inner membrane</keyword>
<feature type="non-terminal residue" evidence="13">
    <location>
        <position position="1"/>
    </location>
</feature>
<evidence type="ECO:0000256" key="2">
    <source>
        <dbReference type="ARBA" id="ARBA00006375"/>
    </source>
</evidence>
<dbReference type="PROSITE" id="PS50920">
    <property type="entry name" value="SOLCAR"/>
    <property type="match status" value="2"/>
</dbReference>
<keyword evidence="4 11" id="KW-0812">Transmembrane</keyword>
<comment type="similarity">
    <text evidence="2 12">Belongs to the mitochondrial carrier (TC 2.A.29) family.</text>
</comment>
<dbReference type="Proteomes" id="UP000288216">
    <property type="component" value="Unassembled WGS sequence"/>
</dbReference>
<keyword evidence="9 11" id="KW-0472">Membrane</keyword>
<evidence type="ECO:0000313" key="13">
    <source>
        <dbReference type="EMBL" id="GCB68971.1"/>
    </source>
</evidence>
<evidence type="ECO:0000256" key="12">
    <source>
        <dbReference type="RuleBase" id="RU000488"/>
    </source>
</evidence>
<keyword evidence="14" id="KW-1185">Reference proteome</keyword>
<gene>
    <name evidence="13" type="ORF">scyTo_0008309</name>
</gene>
<protein>
    <recommendedName>
        <fullName evidence="10">Solute carrier family 25 member 34</fullName>
    </recommendedName>
</protein>
<reference evidence="13 14" key="1">
    <citation type="journal article" date="2018" name="Nat. Ecol. Evol.">
        <title>Shark genomes provide insights into elasmobranch evolution and the origin of vertebrates.</title>
        <authorList>
            <person name="Hara Y"/>
            <person name="Yamaguchi K"/>
            <person name="Onimaru K"/>
            <person name="Kadota M"/>
            <person name="Koyanagi M"/>
            <person name="Keeley SD"/>
            <person name="Tatsumi K"/>
            <person name="Tanaka K"/>
            <person name="Motone F"/>
            <person name="Kageyama Y"/>
            <person name="Nozu R"/>
            <person name="Adachi N"/>
            <person name="Nishimura O"/>
            <person name="Nakagawa R"/>
            <person name="Tanegashima C"/>
            <person name="Kiyatake I"/>
            <person name="Matsumoto R"/>
            <person name="Murakumo K"/>
            <person name="Nishida K"/>
            <person name="Terakita A"/>
            <person name="Kuratani S"/>
            <person name="Sato K"/>
            <person name="Hyodo S Kuraku.S."/>
        </authorList>
    </citation>
    <scope>NUCLEOTIDE SEQUENCE [LARGE SCALE GENOMIC DNA]</scope>
</reference>
<evidence type="ECO:0000256" key="1">
    <source>
        <dbReference type="ARBA" id="ARBA00004448"/>
    </source>
</evidence>
<organism evidence="13 14">
    <name type="scientific">Scyliorhinus torazame</name>
    <name type="common">Cloudy catshark</name>
    <name type="synonym">Catulus torazame</name>
    <dbReference type="NCBI Taxonomy" id="75743"/>
    <lineage>
        <taxon>Eukaryota</taxon>
        <taxon>Metazoa</taxon>
        <taxon>Chordata</taxon>
        <taxon>Craniata</taxon>
        <taxon>Vertebrata</taxon>
        <taxon>Chondrichthyes</taxon>
        <taxon>Elasmobranchii</taxon>
        <taxon>Galeomorphii</taxon>
        <taxon>Galeoidea</taxon>
        <taxon>Carcharhiniformes</taxon>
        <taxon>Scyliorhinidae</taxon>
        <taxon>Scyliorhinus</taxon>
    </lineage>
</organism>
<evidence type="ECO:0000256" key="7">
    <source>
        <dbReference type="ARBA" id="ARBA00022989"/>
    </source>
</evidence>
<dbReference type="SUPFAM" id="SSF103506">
    <property type="entry name" value="Mitochondrial carrier"/>
    <property type="match status" value="1"/>
</dbReference>
<feature type="repeat" description="Solcar" evidence="11">
    <location>
        <begin position="18"/>
        <end position="110"/>
    </location>
</feature>
<evidence type="ECO:0000256" key="4">
    <source>
        <dbReference type="ARBA" id="ARBA00022692"/>
    </source>
</evidence>
<keyword evidence="7" id="KW-1133">Transmembrane helix</keyword>
<dbReference type="EMBL" id="BFAA01003152">
    <property type="protein sequence ID" value="GCB68971.1"/>
    <property type="molecule type" value="Genomic_DNA"/>
</dbReference>
<proteinExistence type="inferred from homology"/>
<comment type="caution">
    <text evidence="13">The sequence shown here is derived from an EMBL/GenBank/DDBJ whole genome shotgun (WGS) entry which is preliminary data.</text>
</comment>
<feature type="repeat" description="Solcar" evidence="11">
    <location>
        <begin position="172"/>
        <end position="263"/>
    </location>
</feature>
<dbReference type="InterPro" id="IPR023395">
    <property type="entry name" value="MCP_dom_sf"/>
</dbReference>
<comment type="subcellular location">
    <subcellularLocation>
        <location evidence="1">Mitochondrion inner membrane</location>
        <topology evidence="1">Multi-pass membrane protein</topology>
    </subcellularLocation>
</comment>
<name>A0A401P752_SCYTO</name>
<evidence type="ECO:0000256" key="3">
    <source>
        <dbReference type="ARBA" id="ARBA00022448"/>
    </source>
</evidence>
<dbReference type="Gene3D" id="1.50.40.10">
    <property type="entry name" value="Mitochondrial carrier domain"/>
    <property type="match status" value="2"/>
</dbReference>
<keyword evidence="3 12" id="KW-0813">Transport</keyword>
<dbReference type="InterPro" id="IPR051508">
    <property type="entry name" value="Mito_Carrier_Antiporter"/>
</dbReference>
<dbReference type="GO" id="GO:0005743">
    <property type="term" value="C:mitochondrial inner membrane"/>
    <property type="evidence" value="ECO:0007669"/>
    <property type="project" value="UniProtKB-SubCell"/>
</dbReference>
<keyword evidence="5" id="KW-0677">Repeat</keyword>
<dbReference type="PANTHER" id="PTHR45928:SF3">
    <property type="entry name" value="SOLUTE CARRIER FAMILY 25 MEMBER 34"/>
    <property type="match status" value="1"/>
</dbReference>
<dbReference type="STRING" id="75743.A0A401P752"/>
<dbReference type="OrthoDB" id="6703404at2759"/>
<sequence>PGPPGDPRKRAMQQQRRGQALDFALGGAAAAGACVLTNPLEVVKTRMQLQGELRARGSYPRLYRNAFHALALIGREDGLLGLQKGLAAAILYQALMNGVRLGAYSWLEALGFTRDQGGRVSPGCSIAAGAAAGAMGAVVGSPAYLVKTRLQAQSAAVIAVGHQHNHQWFSSDSWLVGLAGGMMSSVAVVITMTPFDVISTRLYNQPVDEVGKGRLYKGFWDCLLKVSCKEGILGLYKGIGPGYFRLGPHTVFSLLFWDELKKLAYPDYRQKI</sequence>
<evidence type="ECO:0000256" key="11">
    <source>
        <dbReference type="PROSITE-ProRule" id="PRU00282"/>
    </source>
</evidence>
<evidence type="ECO:0000313" key="14">
    <source>
        <dbReference type="Proteomes" id="UP000288216"/>
    </source>
</evidence>